<evidence type="ECO:0000256" key="3">
    <source>
        <dbReference type="ARBA" id="ARBA00022676"/>
    </source>
</evidence>
<evidence type="ECO:0000256" key="7">
    <source>
        <dbReference type="ARBA" id="ARBA00023136"/>
    </source>
</evidence>
<dbReference type="PANTHER" id="PTHR33908">
    <property type="entry name" value="MANNOSYLTRANSFERASE YKCB-RELATED"/>
    <property type="match status" value="1"/>
</dbReference>
<evidence type="ECO:0000256" key="1">
    <source>
        <dbReference type="ARBA" id="ARBA00004651"/>
    </source>
</evidence>
<organism evidence="10 11">
    <name type="scientific">Desulfosudis oleivorans (strain DSM 6200 / JCM 39069 / Hxd3)</name>
    <name type="common">Desulfococcus oleovorans</name>
    <dbReference type="NCBI Taxonomy" id="96561"/>
    <lineage>
        <taxon>Bacteria</taxon>
        <taxon>Pseudomonadati</taxon>
        <taxon>Thermodesulfobacteriota</taxon>
        <taxon>Desulfobacteria</taxon>
        <taxon>Desulfobacterales</taxon>
        <taxon>Desulfosudaceae</taxon>
        <taxon>Desulfosudis</taxon>
    </lineage>
</organism>
<dbReference type="CAZy" id="GT83">
    <property type="family name" value="Glycosyltransferase Family 83"/>
</dbReference>
<evidence type="ECO:0000256" key="6">
    <source>
        <dbReference type="ARBA" id="ARBA00022989"/>
    </source>
</evidence>
<evidence type="ECO:0000256" key="4">
    <source>
        <dbReference type="ARBA" id="ARBA00022679"/>
    </source>
</evidence>
<keyword evidence="4 10" id="KW-0808">Transferase</keyword>
<gene>
    <name evidence="10" type="ordered locus">Dole_1440</name>
</gene>
<feature type="transmembrane region" description="Helical" evidence="8">
    <location>
        <begin position="278"/>
        <end position="295"/>
    </location>
</feature>
<feature type="transmembrane region" description="Helical" evidence="8">
    <location>
        <begin position="121"/>
        <end position="138"/>
    </location>
</feature>
<proteinExistence type="predicted"/>
<keyword evidence="5 8" id="KW-0812">Transmembrane</keyword>
<feature type="domain" description="Glycosyltransferase RgtA/B/C/D-like" evidence="9">
    <location>
        <begin position="48"/>
        <end position="209"/>
    </location>
</feature>
<accession>A8ZZ91</accession>
<dbReference type="HOGENOM" id="CLU_039820_0_0_7"/>
<dbReference type="EMBL" id="CP000859">
    <property type="protein sequence ID" value="ABW67244.1"/>
    <property type="molecule type" value="Genomic_DNA"/>
</dbReference>
<keyword evidence="7 8" id="KW-0472">Membrane</keyword>
<dbReference type="Proteomes" id="UP000008561">
    <property type="component" value="Chromosome"/>
</dbReference>
<feature type="transmembrane region" description="Helical" evidence="8">
    <location>
        <begin position="7"/>
        <end position="23"/>
    </location>
</feature>
<dbReference type="InterPro" id="IPR038731">
    <property type="entry name" value="RgtA/B/C-like"/>
</dbReference>
<feature type="transmembrane region" description="Helical" evidence="8">
    <location>
        <begin position="150"/>
        <end position="180"/>
    </location>
</feature>
<protein>
    <submittedName>
        <fullName evidence="10">Glycosyl transferase family 39</fullName>
    </submittedName>
</protein>
<dbReference type="GO" id="GO:0016763">
    <property type="term" value="F:pentosyltransferase activity"/>
    <property type="evidence" value="ECO:0007669"/>
    <property type="project" value="TreeGrafter"/>
</dbReference>
<comment type="subcellular location">
    <subcellularLocation>
        <location evidence="1">Cell membrane</location>
        <topology evidence="1">Multi-pass membrane protein</topology>
    </subcellularLocation>
</comment>
<evidence type="ECO:0000313" key="10">
    <source>
        <dbReference type="EMBL" id="ABW67244.1"/>
    </source>
</evidence>
<feature type="transmembrane region" description="Helical" evidence="8">
    <location>
        <begin position="97"/>
        <end position="115"/>
    </location>
</feature>
<keyword evidence="3" id="KW-0328">Glycosyltransferase</keyword>
<evidence type="ECO:0000259" key="9">
    <source>
        <dbReference type="Pfam" id="PF13231"/>
    </source>
</evidence>
<dbReference type="GO" id="GO:0005886">
    <property type="term" value="C:plasma membrane"/>
    <property type="evidence" value="ECO:0007669"/>
    <property type="project" value="UniProtKB-SubCell"/>
</dbReference>
<feature type="transmembrane region" description="Helical" evidence="8">
    <location>
        <begin position="334"/>
        <end position="354"/>
    </location>
</feature>
<name>A8ZZ91_DESOH</name>
<feature type="transmembrane region" description="Helical" evidence="8">
    <location>
        <begin position="307"/>
        <end position="322"/>
    </location>
</feature>
<feature type="transmembrane region" description="Helical" evidence="8">
    <location>
        <begin position="58"/>
        <end position="85"/>
    </location>
</feature>
<dbReference type="KEGG" id="dol:Dole_1440"/>
<evidence type="ECO:0000256" key="8">
    <source>
        <dbReference type="SAM" id="Phobius"/>
    </source>
</evidence>
<feature type="transmembrane region" description="Helical" evidence="8">
    <location>
        <begin position="235"/>
        <end position="258"/>
    </location>
</feature>
<keyword evidence="6 8" id="KW-1133">Transmembrane helix</keyword>
<dbReference type="AlphaFoldDB" id="A8ZZ91"/>
<feature type="transmembrane region" description="Helical" evidence="8">
    <location>
        <begin position="192"/>
        <end position="214"/>
    </location>
</feature>
<evidence type="ECO:0000256" key="5">
    <source>
        <dbReference type="ARBA" id="ARBA00022692"/>
    </source>
</evidence>
<dbReference type="InterPro" id="IPR050297">
    <property type="entry name" value="LipidA_mod_glycosyltrf_83"/>
</dbReference>
<sequence>MLDRFPVFIGLYFIAHLVLRVWSNNTLTIDESEQMLLSQCFSLGYNAQPPLYTWIQIFFFNIFGPTVFSIALLRHLFLFLLYLFVYLSAKEITRDKTMSALCSVSMVLLHPIGWAAQVDQIHSVAVTTAAAATLYGFLRITRNGQVTDYLLLGIAVGCGVLFKYNFVLLAAAMLIVGALSPELRKHLLTPKLLLTVVLALVLVMPHTLWFFTHMDLATGETLHRMRVDPDGHEQLWITMYGVFEFVVAVISFTSPFWIIFFMMFGRHLQPGSHPQTRWLSHIMMTILIMVLVIVIGSETTNVKDRWLQPYLFFFPLWAFLYVNPDALRRRAPAMAGLVAVVMLVIFIIIPLRLVTTDLTQDPRRENYPFDALAAEIKSHGFQTGAIVAQDMFIGGNLRLFFPETTVSTPQFSLPADTGKTRPVLYIWHGPKLITKKEFRTAGKDMMCVDHTASLPYKHSKTMAYTPFYRICRAAPETPSTDSP</sequence>
<reference evidence="10 11" key="1">
    <citation type="submission" date="2007-10" db="EMBL/GenBank/DDBJ databases">
        <title>Complete sequence of Desulfococcus oleovorans Hxd3.</title>
        <authorList>
            <consortium name="US DOE Joint Genome Institute"/>
            <person name="Copeland A."/>
            <person name="Lucas S."/>
            <person name="Lapidus A."/>
            <person name="Barry K."/>
            <person name="Glavina del Rio T."/>
            <person name="Dalin E."/>
            <person name="Tice H."/>
            <person name="Pitluck S."/>
            <person name="Kiss H."/>
            <person name="Brettin T."/>
            <person name="Bruce D."/>
            <person name="Detter J.C."/>
            <person name="Han C."/>
            <person name="Schmutz J."/>
            <person name="Larimer F."/>
            <person name="Land M."/>
            <person name="Hauser L."/>
            <person name="Kyrpides N."/>
            <person name="Kim E."/>
            <person name="Wawrik B."/>
            <person name="Richardson P."/>
        </authorList>
    </citation>
    <scope>NUCLEOTIDE SEQUENCE [LARGE SCALE GENOMIC DNA]</scope>
    <source>
        <strain evidence="11">DSM 6200 / JCM 39069 / Hxd3</strain>
    </source>
</reference>
<evidence type="ECO:0000313" key="11">
    <source>
        <dbReference type="Proteomes" id="UP000008561"/>
    </source>
</evidence>
<dbReference type="STRING" id="96561.Dole_1440"/>
<keyword evidence="11" id="KW-1185">Reference proteome</keyword>
<dbReference type="GO" id="GO:0009103">
    <property type="term" value="P:lipopolysaccharide biosynthetic process"/>
    <property type="evidence" value="ECO:0007669"/>
    <property type="project" value="UniProtKB-ARBA"/>
</dbReference>
<dbReference type="eggNOG" id="COG1807">
    <property type="taxonomic scope" value="Bacteria"/>
</dbReference>
<dbReference type="PANTHER" id="PTHR33908:SF11">
    <property type="entry name" value="MEMBRANE PROTEIN"/>
    <property type="match status" value="1"/>
</dbReference>
<keyword evidence="2" id="KW-1003">Cell membrane</keyword>
<dbReference type="Pfam" id="PF13231">
    <property type="entry name" value="PMT_2"/>
    <property type="match status" value="1"/>
</dbReference>
<evidence type="ECO:0000256" key="2">
    <source>
        <dbReference type="ARBA" id="ARBA00022475"/>
    </source>
</evidence>